<protein>
    <submittedName>
        <fullName evidence="10">DNA-binding transcriptional response regulator, NtrC family, contains REC, AAA-type ATPase, and a Fis-type DNA-binding domains</fullName>
    </submittedName>
</protein>
<dbReference type="InterPro" id="IPR027417">
    <property type="entry name" value="P-loop_NTPase"/>
</dbReference>
<keyword evidence="11" id="KW-1185">Reference proteome</keyword>
<feature type="domain" description="Sigma-54 factor interaction" evidence="8">
    <location>
        <begin position="157"/>
        <end position="386"/>
    </location>
</feature>
<dbReference type="Gene3D" id="1.10.8.60">
    <property type="match status" value="1"/>
</dbReference>
<dbReference type="PANTHER" id="PTHR32071:SF113">
    <property type="entry name" value="ALGINATE BIOSYNTHESIS TRANSCRIPTIONAL REGULATORY PROTEIN ALGB"/>
    <property type="match status" value="1"/>
</dbReference>
<dbReference type="OrthoDB" id="9782110at2"/>
<dbReference type="Gene3D" id="3.40.50.2300">
    <property type="match status" value="1"/>
</dbReference>
<dbReference type="InterPro" id="IPR009057">
    <property type="entry name" value="Homeodomain-like_sf"/>
</dbReference>
<dbReference type="STRING" id="1120964.GCA_001313265_07226"/>
<evidence type="ECO:0000256" key="5">
    <source>
        <dbReference type="ARBA" id="ARBA00023159"/>
    </source>
</evidence>
<dbReference type="Pfam" id="PF00072">
    <property type="entry name" value="Response_reg"/>
    <property type="match status" value="1"/>
</dbReference>
<evidence type="ECO:0000259" key="8">
    <source>
        <dbReference type="PROSITE" id="PS50045"/>
    </source>
</evidence>
<dbReference type="PROSITE" id="PS50045">
    <property type="entry name" value="SIGMA54_INTERACT_4"/>
    <property type="match status" value="1"/>
</dbReference>
<dbReference type="SMART" id="SM00448">
    <property type="entry name" value="REC"/>
    <property type="match status" value="1"/>
</dbReference>
<keyword evidence="7" id="KW-0597">Phosphoprotein</keyword>
<evidence type="ECO:0000256" key="2">
    <source>
        <dbReference type="ARBA" id="ARBA00022840"/>
    </source>
</evidence>
<dbReference type="InterPro" id="IPR058031">
    <property type="entry name" value="AAA_lid_NorR"/>
</dbReference>
<dbReference type="InterPro" id="IPR011006">
    <property type="entry name" value="CheY-like_superfamily"/>
</dbReference>
<dbReference type="GO" id="GO:0000160">
    <property type="term" value="P:phosphorelay signal transduction system"/>
    <property type="evidence" value="ECO:0007669"/>
    <property type="project" value="InterPro"/>
</dbReference>
<dbReference type="GO" id="GO:0043565">
    <property type="term" value="F:sequence-specific DNA binding"/>
    <property type="evidence" value="ECO:0007669"/>
    <property type="project" value="InterPro"/>
</dbReference>
<keyword evidence="6" id="KW-0804">Transcription</keyword>
<dbReference type="GO" id="GO:0005524">
    <property type="term" value="F:ATP binding"/>
    <property type="evidence" value="ECO:0007669"/>
    <property type="project" value="UniProtKB-KW"/>
</dbReference>
<dbReference type="PRINTS" id="PR01590">
    <property type="entry name" value="HTHFIS"/>
</dbReference>
<dbReference type="EMBL" id="FNVR01000042">
    <property type="protein sequence ID" value="SEG46624.1"/>
    <property type="molecule type" value="Genomic_DNA"/>
</dbReference>
<dbReference type="Gene3D" id="3.40.50.300">
    <property type="entry name" value="P-loop containing nucleotide triphosphate hydrolases"/>
    <property type="match status" value="1"/>
</dbReference>
<organism evidence="10 11">
    <name type="scientific">Algoriphagus boritolerans DSM 17298 = JCM 18970</name>
    <dbReference type="NCBI Taxonomy" id="1120964"/>
    <lineage>
        <taxon>Bacteria</taxon>
        <taxon>Pseudomonadati</taxon>
        <taxon>Bacteroidota</taxon>
        <taxon>Cytophagia</taxon>
        <taxon>Cytophagales</taxon>
        <taxon>Cyclobacteriaceae</taxon>
        <taxon>Algoriphagus</taxon>
    </lineage>
</organism>
<gene>
    <name evidence="10" type="ORF">SAMN03080598_04073</name>
</gene>
<keyword evidence="1" id="KW-0547">Nucleotide-binding</keyword>
<dbReference type="AlphaFoldDB" id="A0A1H6AEM8"/>
<keyword evidence="5" id="KW-0010">Activator</keyword>
<dbReference type="SUPFAM" id="SSF52172">
    <property type="entry name" value="CheY-like"/>
    <property type="match status" value="1"/>
</dbReference>
<keyword evidence="2" id="KW-0067">ATP-binding</keyword>
<dbReference type="RefSeq" id="WP_103926624.1">
    <property type="nucleotide sequence ID" value="NZ_FNVR01000042.1"/>
</dbReference>
<dbReference type="CDD" id="cd00009">
    <property type="entry name" value="AAA"/>
    <property type="match status" value="1"/>
</dbReference>
<evidence type="ECO:0000256" key="4">
    <source>
        <dbReference type="ARBA" id="ARBA00023125"/>
    </source>
</evidence>
<feature type="modified residue" description="4-aspartylphosphate" evidence="7">
    <location>
        <position position="57"/>
    </location>
</feature>
<evidence type="ECO:0000259" key="9">
    <source>
        <dbReference type="PROSITE" id="PS50110"/>
    </source>
</evidence>
<dbReference type="FunFam" id="3.40.50.300:FF:000006">
    <property type="entry name" value="DNA-binding transcriptional regulator NtrC"/>
    <property type="match status" value="1"/>
</dbReference>
<evidence type="ECO:0000313" key="11">
    <source>
        <dbReference type="Proteomes" id="UP000236736"/>
    </source>
</evidence>
<dbReference type="Pfam" id="PF02954">
    <property type="entry name" value="HTH_8"/>
    <property type="match status" value="1"/>
</dbReference>
<proteinExistence type="predicted"/>
<dbReference type="PROSITE" id="PS50110">
    <property type="entry name" value="RESPONSE_REGULATORY"/>
    <property type="match status" value="1"/>
</dbReference>
<dbReference type="PANTHER" id="PTHR32071">
    <property type="entry name" value="TRANSCRIPTIONAL REGULATORY PROTEIN"/>
    <property type="match status" value="1"/>
</dbReference>
<evidence type="ECO:0000256" key="3">
    <source>
        <dbReference type="ARBA" id="ARBA00023015"/>
    </source>
</evidence>
<reference evidence="11" key="1">
    <citation type="submission" date="2016-10" db="EMBL/GenBank/DDBJ databases">
        <authorList>
            <person name="Varghese N."/>
            <person name="Submissions S."/>
        </authorList>
    </citation>
    <scope>NUCLEOTIDE SEQUENCE [LARGE SCALE GENOMIC DNA]</scope>
    <source>
        <strain evidence="11">DSM 17298</strain>
    </source>
</reference>
<dbReference type="Gene3D" id="1.10.10.60">
    <property type="entry name" value="Homeodomain-like"/>
    <property type="match status" value="1"/>
</dbReference>
<evidence type="ECO:0000256" key="1">
    <source>
        <dbReference type="ARBA" id="ARBA00022741"/>
    </source>
</evidence>
<feature type="domain" description="Response regulatory" evidence="9">
    <location>
        <begin position="8"/>
        <end position="127"/>
    </location>
</feature>
<dbReference type="SUPFAM" id="SSF46689">
    <property type="entry name" value="Homeodomain-like"/>
    <property type="match status" value="1"/>
</dbReference>
<keyword evidence="4 10" id="KW-0238">DNA-binding</keyword>
<dbReference type="GO" id="GO:0006355">
    <property type="term" value="P:regulation of DNA-templated transcription"/>
    <property type="evidence" value="ECO:0007669"/>
    <property type="project" value="InterPro"/>
</dbReference>
<evidence type="ECO:0000256" key="7">
    <source>
        <dbReference type="PROSITE-ProRule" id="PRU00169"/>
    </source>
</evidence>
<sequence length="460" mass="52352">MEAQNLGKILIIDDNEDLLFAAKMLLKKHAKEVMIEKDPRRIPFLINNHSYDVILLDMNFREDTTSGKEGFYWLKQIKEIDPKAVVILITAFGDVEMAVQALKEGATDFILKPWQNEKLIATLSSAIKLKESYDEVDKLQKKQKQLQTDLKKPYTDIIGASASMKNIFSIIDKVAQTDANVLILGENGTGKELIAQAIHDRSLRKDEIFVGVDMGAITETLFESELFGHKRGAFTDAKDDRAGRFEIADKGTLFLDEIGNLSMPLQSKLLTVLQRREVTRIGTNKAIPVDIRLICATNMHVHEMVMENTFRQDLLYRINTVEIFLPPLRERQDDIPTLANHFLKSYSQKYRKNFTGFRPAAMELLQRYQWPGNIRELQHAIERAIIMAEGDELDSRDFFFLSAKPASEKAPTAVTLNLDDMERSTIQRAIDKNGGNISKAAKELGLTRASLYRRLEKYGL</sequence>
<dbReference type="PROSITE" id="PS00688">
    <property type="entry name" value="SIGMA54_INTERACT_3"/>
    <property type="match status" value="1"/>
</dbReference>
<dbReference type="PROSITE" id="PS00676">
    <property type="entry name" value="SIGMA54_INTERACT_2"/>
    <property type="match status" value="1"/>
</dbReference>
<dbReference type="InterPro" id="IPR003593">
    <property type="entry name" value="AAA+_ATPase"/>
</dbReference>
<dbReference type="SUPFAM" id="SSF52540">
    <property type="entry name" value="P-loop containing nucleoside triphosphate hydrolases"/>
    <property type="match status" value="1"/>
</dbReference>
<dbReference type="Proteomes" id="UP000236736">
    <property type="component" value="Unassembled WGS sequence"/>
</dbReference>
<dbReference type="FunFam" id="1.10.8.60:FF:000014">
    <property type="entry name" value="DNA-binding transcriptional regulator NtrC"/>
    <property type="match status" value="1"/>
</dbReference>
<dbReference type="InterPro" id="IPR002197">
    <property type="entry name" value="HTH_Fis"/>
</dbReference>
<dbReference type="SMART" id="SM00382">
    <property type="entry name" value="AAA"/>
    <property type="match status" value="1"/>
</dbReference>
<dbReference type="InterPro" id="IPR025943">
    <property type="entry name" value="Sigma_54_int_dom_ATP-bd_2"/>
</dbReference>
<dbReference type="InterPro" id="IPR025944">
    <property type="entry name" value="Sigma_54_int_dom_CS"/>
</dbReference>
<evidence type="ECO:0000313" key="10">
    <source>
        <dbReference type="EMBL" id="SEG46624.1"/>
    </source>
</evidence>
<evidence type="ECO:0000256" key="6">
    <source>
        <dbReference type="ARBA" id="ARBA00023163"/>
    </source>
</evidence>
<keyword evidence="3" id="KW-0805">Transcription regulation</keyword>
<dbReference type="Pfam" id="PF25601">
    <property type="entry name" value="AAA_lid_14"/>
    <property type="match status" value="1"/>
</dbReference>
<accession>A0A1H6AEM8</accession>
<dbReference type="InterPro" id="IPR002078">
    <property type="entry name" value="Sigma_54_int"/>
</dbReference>
<dbReference type="Pfam" id="PF00158">
    <property type="entry name" value="Sigma54_activat"/>
    <property type="match status" value="1"/>
</dbReference>
<dbReference type="InterPro" id="IPR001789">
    <property type="entry name" value="Sig_transdc_resp-reg_receiver"/>
</dbReference>
<name>A0A1H6AEM8_9BACT</name>